<dbReference type="GO" id="GO:0003677">
    <property type="term" value="F:DNA binding"/>
    <property type="evidence" value="ECO:0007669"/>
    <property type="project" value="InterPro"/>
</dbReference>
<dbReference type="GO" id="GO:0005524">
    <property type="term" value="F:ATP binding"/>
    <property type="evidence" value="ECO:0007669"/>
    <property type="project" value="UniProtKB-KW"/>
</dbReference>
<organism evidence="4 5">
    <name type="scientific">Novacetimonas hansenii</name>
    <name type="common">Komagataeibacter hansenii</name>
    <dbReference type="NCBI Taxonomy" id="436"/>
    <lineage>
        <taxon>Bacteria</taxon>
        <taxon>Pseudomonadati</taxon>
        <taxon>Pseudomonadota</taxon>
        <taxon>Alphaproteobacteria</taxon>
        <taxon>Acetobacterales</taxon>
        <taxon>Acetobacteraceae</taxon>
        <taxon>Novacetimonas</taxon>
    </lineage>
</organism>
<accession>A0AAW5ESR5</accession>
<reference evidence="4" key="2">
    <citation type="submission" date="2022-03" db="EMBL/GenBank/DDBJ databases">
        <authorList>
            <person name="Ryngajllo M."/>
            <person name="Jacek P."/>
            <person name="Kubiak K."/>
        </authorList>
    </citation>
    <scope>NUCLEOTIDE SEQUENCE</scope>
    <source>
        <strain evidence="4">SI1</strain>
    </source>
</reference>
<sequence>MKSLDDLLNLVPSPSAPPAVAPDTDAVARVASAPSDRPAHALLKDIAIEGAEALEHAWRAEYDRLLVAGGGAGDAPSIALCEHIVGVAGATVREAMFTPDNFHLTASFIADDCAGLRAEWAPQWLRWCPGDDAMGLTRGGEDGFLLRWGKGRGPSGPIRYLPLIAGHKSWLVLSDDATKDAAHELVRTLVLRLACMMSKDVRFSLIAPVSGAQAFPRQELLPSRRFIRAEDLSEILEGIKGDITTTTQKMMGGAGFHQRSREEQKLAGGYEVVCALDMGSSRTTAYNNANIVNMLADIARQGPAVGRYLLAHVDVSADEKHAGIRGNDPNRLPLGLDRIRDCVHIIDLRTLARDAVEADRLPPPPLHVRILQSLGRAAADGAFNVIPRGAWWTHRAAHFVQTPLSDREDGPTVLFGEEPDGQRRTVTAGVLAGQTGSGKSFTLSALILGLAMRYPPEELQFYLVDLKGGTEFNIYRQVPHVRIIATDEALPYVSAMLRTLEEEMDRRNTRLFNDCNDGHGQFKDITAYHKGGQPRGPAPRILLVVDEYQKLFEDTEQAGQAMAVFKNLASRGRSAGIHMLLASQSMRPSGMMQAKDLFNNIALRMAMKLPDATIDAMEEFSREGRRLLRSDVTQPGQILVNSHSGATGSEYQTGYVAVLDGRSAAEREGRDTSKDDVNVRLAPVFARFAALAATRTDAQKAHWPRLEIIDGKAQPTLSSSFLLCRMRETGVPLDAAALVALAAETADRGGLAPNVLDAQIRPVPLLLGRDTSLYGQACVVLRRADRQNMMAVVKDNRVQCKMLAGVILSLATLSRDVVGSVRILNTALYADNFAKVIADALALAGHAQMPDHWRMSDNPDDADAFVPPSSPEGGTDVLILIGPDRAVDLRLPAAAGAFPARQPDSALQKRLKEGPEKGQHTIMLFDTITEAEKVIPRPMIEKGMEWVVYDVMTNDLKKALNLTTLLKRTDMKTQENLTTVYVMGPAQATTRVTLFGE</sequence>
<proteinExistence type="predicted"/>
<protein>
    <recommendedName>
        <fullName evidence="3">FtsK domain-containing protein</fullName>
    </recommendedName>
</protein>
<gene>
    <name evidence="4" type="ORF">K1W68_09500</name>
</gene>
<dbReference type="PANTHER" id="PTHR22683">
    <property type="entry name" value="SPORULATION PROTEIN RELATED"/>
    <property type="match status" value="1"/>
</dbReference>
<keyword evidence="2" id="KW-0067">ATP-binding</keyword>
<dbReference type="InterPro" id="IPR050206">
    <property type="entry name" value="FtsK/SpoIIIE/SftA"/>
</dbReference>
<evidence type="ECO:0000256" key="1">
    <source>
        <dbReference type="ARBA" id="ARBA00022741"/>
    </source>
</evidence>
<dbReference type="Gene3D" id="3.40.50.300">
    <property type="entry name" value="P-loop containing nucleotide triphosphate hydrolases"/>
    <property type="match status" value="1"/>
</dbReference>
<reference evidence="4" key="1">
    <citation type="journal article" date="2021" name="Polymers (Basel)">
        <title>Highly Stretchable Bacterial Cellulose Produced by Komagataeibacter hansenii SI1.</title>
        <authorList>
            <person name="Cielecka I."/>
            <person name="Ryngajllo M."/>
            <person name="Maniukiewicz W."/>
            <person name="Bielecki S."/>
        </authorList>
    </citation>
    <scope>NUCLEOTIDE SEQUENCE</scope>
    <source>
        <strain evidence="4">SI1</strain>
    </source>
</reference>
<dbReference type="Proteomes" id="UP001202887">
    <property type="component" value="Unassembled WGS sequence"/>
</dbReference>
<dbReference type="AlphaFoldDB" id="A0AAW5ESR5"/>
<evidence type="ECO:0000259" key="3">
    <source>
        <dbReference type="Pfam" id="PF01580"/>
    </source>
</evidence>
<evidence type="ECO:0000256" key="2">
    <source>
        <dbReference type="ARBA" id="ARBA00022840"/>
    </source>
</evidence>
<name>A0AAW5ESR5_NOVHA</name>
<dbReference type="EMBL" id="JAIBCX010000021">
    <property type="protein sequence ID" value="MCJ8354216.1"/>
    <property type="molecule type" value="Genomic_DNA"/>
</dbReference>
<evidence type="ECO:0000313" key="4">
    <source>
        <dbReference type="EMBL" id="MCJ8354216.1"/>
    </source>
</evidence>
<comment type="caution">
    <text evidence="4">The sequence shown here is derived from an EMBL/GenBank/DDBJ whole genome shotgun (WGS) entry which is preliminary data.</text>
</comment>
<dbReference type="CDD" id="cd01127">
    <property type="entry name" value="TrwB_TraG_TraD_VirD4"/>
    <property type="match status" value="1"/>
</dbReference>
<dbReference type="SUPFAM" id="SSF52540">
    <property type="entry name" value="P-loop containing nucleoside triphosphate hydrolases"/>
    <property type="match status" value="1"/>
</dbReference>
<keyword evidence="1" id="KW-0547">Nucleotide-binding</keyword>
<evidence type="ECO:0000313" key="5">
    <source>
        <dbReference type="Proteomes" id="UP001202887"/>
    </source>
</evidence>
<feature type="domain" description="FtsK" evidence="3">
    <location>
        <begin position="428"/>
        <end position="585"/>
    </location>
</feature>
<dbReference type="Pfam" id="PF01580">
    <property type="entry name" value="FtsK_SpoIIIE"/>
    <property type="match status" value="1"/>
</dbReference>
<dbReference type="PANTHER" id="PTHR22683:SF41">
    <property type="entry name" value="DNA TRANSLOCASE FTSK"/>
    <property type="match status" value="1"/>
</dbReference>
<dbReference type="InterPro" id="IPR002543">
    <property type="entry name" value="FtsK_dom"/>
</dbReference>
<dbReference type="RefSeq" id="WP_247067124.1">
    <property type="nucleotide sequence ID" value="NZ_CP094848.1"/>
</dbReference>
<dbReference type="InterPro" id="IPR027417">
    <property type="entry name" value="P-loop_NTPase"/>
</dbReference>